<comment type="caution">
    <text evidence="2">The sequence shown here is derived from an EMBL/GenBank/DDBJ whole genome shotgun (WGS) entry which is preliminary data.</text>
</comment>
<organism evidence="2 3">
    <name type="scientific">Pseudopithomyces chartarum</name>
    <dbReference type="NCBI Taxonomy" id="1892770"/>
    <lineage>
        <taxon>Eukaryota</taxon>
        <taxon>Fungi</taxon>
        <taxon>Dikarya</taxon>
        <taxon>Ascomycota</taxon>
        <taxon>Pezizomycotina</taxon>
        <taxon>Dothideomycetes</taxon>
        <taxon>Pleosporomycetidae</taxon>
        <taxon>Pleosporales</taxon>
        <taxon>Massarineae</taxon>
        <taxon>Didymosphaeriaceae</taxon>
        <taxon>Pseudopithomyces</taxon>
    </lineage>
</organism>
<feature type="compositionally biased region" description="Acidic residues" evidence="1">
    <location>
        <begin position="465"/>
        <end position="476"/>
    </location>
</feature>
<dbReference type="AlphaFoldDB" id="A0AAN6RDK5"/>
<dbReference type="Proteomes" id="UP001280581">
    <property type="component" value="Unassembled WGS sequence"/>
</dbReference>
<dbReference type="EMBL" id="WVTA01000015">
    <property type="protein sequence ID" value="KAK3201681.1"/>
    <property type="molecule type" value="Genomic_DNA"/>
</dbReference>
<dbReference type="Gene3D" id="2.60.40.640">
    <property type="match status" value="1"/>
</dbReference>
<dbReference type="InterPro" id="IPR014752">
    <property type="entry name" value="Arrestin-like_C"/>
</dbReference>
<feature type="region of interest" description="Disordered" evidence="1">
    <location>
        <begin position="431"/>
        <end position="486"/>
    </location>
</feature>
<feature type="region of interest" description="Disordered" evidence="1">
    <location>
        <begin position="117"/>
        <end position="196"/>
    </location>
</feature>
<proteinExistence type="predicted"/>
<gene>
    <name evidence="2" type="ORF">GRF29_164g273455</name>
</gene>
<protein>
    <submittedName>
        <fullName evidence="2">Uncharacterized protein</fullName>
    </submittedName>
</protein>
<sequence>MPIYLPPQAVRNNSTAMQSIQNQIQYRMLQIAHYGQPTIEIELDESQHEASRAITSYSTMDTIQGKVHVTAQHDTKFREIEISFAGTAQVFVERLSTTPSMTGRTEAAHKFLTLKMPINPADLPSPPSSAQTTNTPSPSPSPSPLNSSQNHGTFFLPPTQTPFSHLHTPQPPRRRLRLRPRHTPPPPPSLGDPSLSGFGSILLDDLSPEMAKITYAVRARVLAWHEAEHRIALLGQTLRKLRVKPVFEEQPPLNVDGNKDFRPSARGADARCGRCGDEGEGGAEVRSSGRRMRTPWVGLAEDGDQGVDVLCVVAEGEFPVEKLPRDGSYPGRVHGCDSPVYAPLGAYLPVDEARGGGEPHDGRCGEERQRDLGLLHPLIFPQRTHPPPLLLLHGRRLLHGLHPRSHHPPSQQKFPPHFPLLPRIPIVCARHGDQRQSEGRRRERVERQGADPGLCRGECDGDGEREGEEGGGEDGEDRGGGGRGGV</sequence>
<keyword evidence="3" id="KW-1185">Reference proteome</keyword>
<feature type="region of interest" description="Disordered" evidence="1">
    <location>
        <begin position="271"/>
        <end position="290"/>
    </location>
</feature>
<feature type="compositionally biased region" description="Basic residues" evidence="1">
    <location>
        <begin position="172"/>
        <end position="182"/>
    </location>
</feature>
<feature type="compositionally biased region" description="Basic and acidic residues" evidence="1">
    <location>
        <begin position="431"/>
        <end position="449"/>
    </location>
</feature>
<reference evidence="2 3" key="1">
    <citation type="submission" date="2021-02" db="EMBL/GenBank/DDBJ databases">
        <title>Genome assembly of Pseudopithomyces chartarum.</title>
        <authorList>
            <person name="Jauregui R."/>
            <person name="Singh J."/>
            <person name="Voisey C."/>
        </authorList>
    </citation>
    <scope>NUCLEOTIDE SEQUENCE [LARGE SCALE GENOMIC DNA]</scope>
    <source>
        <strain evidence="2 3">AGR01</strain>
    </source>
</reference>
<dbReference type="PANTHER" id="PTHR31904:SF1">
    <property type="entry name" value="BYPASS OF STOP CODON PROTEIN 5-RELATED"/>
    <property type="match status" value="1"/>
</dbReference>
<evidence type="ECO:0000256" key="1">
    <source>
        <dbReference type="SAM" id="MobiDB-lite"/>
    </source>
</evidence>
<name>A0AAN6RDK5_9PLEO</name>
<accession>A0AAN6RDK5</accession>
<dbReference type="InterPro" id="IPR039634">
    <property type="entry name" value="Bul1-like"/>
</dbReference>
<evidence type="ECO:0000313" key="3">
    <source>
        <dbReference type="Proteomes" id="UP001280581"/>
    </source>
</evidence>
<dbReference type="PANTHER" id="PTHR31904">
    <property type="entry name" value="BYPASS OF STOP CODON PROTEIN 5-RELATED"/>
    <property type="match status" value="1"/>
</dbReference>
<evidence type="ECO:0000313" key="2">
    <source>
        <dbReference type="EMBL" id="KAK3201681.1"/>
    </source>
</evidence>